<dbReference type="OrthoDB" id="9812260at2"/>
<dbReference type="SMART" id="SM00267">
    <property type="entry name" value="GGDEF"/>
    <property type="match status" value="1"/>
</dbReference>
<dbReference type="InterPro" id="IPR029787">
    <property type="entry name" value="Nucleotide_cyclase"/>
</dbReference>
<feature type="coiled-coil region" evidence="4">
    <location>
        <begin position="243"/>
        <end position="277"/>
    </location>
</feature>
<dbReference type="InterPro" id="IPR050469">
    <property type="entry name" value="Diguanylate_Cyclase"/>
</dbReference>
<dbReference type="NCBIfam" id="TIGR00254">
    <property type="entry name" value="GGDEF"/>
    <property type="match status" value="1"/>
</dbReference>
<evidence type="ECO:0000313" key="7">
    <source>
        <dbReference type="EMBL" id="RUR18645.1"/>
    </source>
</evidence>
<proteinExistence type="predicted"/>
<dbReference type="CDD" id="cd01949">
    <property type="entry name" value="GGDEF"/>
    <property type="match status" value="1"/>
</dbReference>
<organism evidence="6 8">
    <name type="scientific">Legionella qingyii</name>
    <dbReference type="NCBI Taxonomy" id="2184757"/>
    <lineage>
        <taxon>Bacteria</taxon>
        <taxon>Pseudomonadati</taxon>
        <taxon>Pseudomonadota</taxon>
        <taxon>Gammaproteobacteria</taxon>
        <taxon>Legionellales</taxon>
        <taxon>Legionellaceae</taxon>
        <taxon>Legionella</taxon>
    </lineage>
</organism>
<dbReference type="RefSeq" id="WP_110144182.1">
    <property type="nucleotide sequence ID" value="NZ_QHJG01000054.1"/>
</dbReference>
<evidence type="ECO:0000313" key="8">
    <source>
        <dbReference type="Proteomes" id="UP000247152"/>
    </source>
</evidence>
<keyword evidence="9" id="KW-1185">Reference proteome</keyword>
<gene>
    <name evidence="6" type="ORF">DGG96_19680</name>
    <name evidence="7" type="ORF">ELY20_16445</name>
</gene>
<evidence type="ECO:0000256" key="1">
    <source>
        <dbReference type="ARBA" id="ARBA00001946"/>
    </source>
</evidence>
<dbReference type="PANTHER" id="PTHR45138:SF9">
    <property type="entry name" value="DIGUANYLATE CYCLASE DGCM-RELATED"/>
    <property type="match status" value="1"/>
</dbReference>
<dbReference type="EMBL" id="QHJG01000054">
    <property type="protein sequence ID" value="PWY53940.1"/>
    <property type="molecule type" value="Genomic_DNA"/>
</dbReference>
<keyword evidence="4" id="KW-0175">Coiled coil</keyword>
<evidence type="ECO:0000313" key="6">
    <source>
        <dbReference type="EMBL" id="PWY53940.1"/>
    </source>
</evidence>
<dbReference type="PROSITE" id="PS50887">
    <property type="entry name" value="GGDEF"/>
    <property type="match status" value="1"/>
</dbReference>
<dbReference type="Pfam" id="PF20975">
    <property type="entry name" value="DGCcoil"/>
    <property type="match status" value="1"/>
</dbReference>
<name>A0A317U0P9_9GAMM</name>
<accession>A0A317U0P9</accession>
<dbReference type="Pfam" id="PF00990">
    <property type="entry name" value="GGDEF"/>
    <property type="match status" value="1"/>
</dbReference>
<evidence type="ECO:0000256" key="4">
    <source>
        <dbReference type="SAM" id="Coils"/>
    </source>
</evidence>
<dbReference type="Gene3D" id="3.30.70.270">
    <property type="match status" value="1"/>
</dbReference>
<dbReference type="AlphaFoldDB" id="A0A317U0P9"/>
<protein>
    <recommendedName>
        <fullName evidence="2">diguanylate cyclase</fullName>
        <ecNumber evidence="2">2.7.7.65</ecNumber>
    </recommendedName>
</protein>
<dbReference type="PANTHER" id="PTHR45138">
    <property type="entry name" value="REGULATORY COMPONENTS OF SENSORY TRANSDUCTION SYSTEM"/>
    <property type="match status" value="1"/>
</dbReference>
<dbReference type="InterPro" id="IPR000160">
    <property type="entry name" value="GGDEF_dom"/>
</dbReference>
<dbReference type="Proteomes" id="UP000287374">
    <property type="component" value="Unassembled WGS sequence"/>
</dbReference>
<dbReference type="InterPro" id="IPR048516">
    <property type="entry name" value="DGCcoil"/>
</dbReference>
<evidence type="ECO:0000313" key="9">
    <source>
        <dbReference type="Proteomes" id="UP000287374"/>
    </source>
</evidence>
<reference evidence="7 9" key="2">
    <citation type="submission" date="2018-12" db="EMBL/GenBank/DDBJ databases">
        <title>Legionella sp,whole genome shotgun sequence.</title>
        <authorList>
            <person name="Wu H."/>
        </authorList>
    </citation>
    <scope>NUCLEOTIDE SEQUENCE [LARGE SCALE GENOMIC DNA]</scope>
    <source>
        <strain evidence="9">km489</strain>
        <strain evidence="7">Km489</strain>
    </source>
</reference>
<comment type="cofactor">
    <cofactor evidence="1">
        <name>Mg(2+)</name>
        <dbReference type="ChEBI" id="CHEBI:18420"/>
    </cofactor>
</comment>
<dbReference type="FunFam" id="3.30.70.270:FF:000001">
    <property type="entry name" value="Diguanylate cyclase domain protein"/>
    <property type="match status" value="1"/>
</dbReference>
<evidence type="ECO:0000256" key="3">
    <source>
        <dbReference type="ARBA" id="ARBA00034247"/>
    </source>
</evidence>
<dbReference type="Proteomes" id="UP000247152">
    <property type="component" value="Unassembled WGS sequence"/>
</dbReference>
<comment type="caution">
    <text evidence="6">The sequence shown here is derived from an EMBL/GenBank/DDBJ whole genome shotgun (WGS) entry which is preliminary data.</text>
</comment>
<dbReference type="InterPro" id="IPR043128">
    <property type="entry name" value="Rev_trsase/Diguanyl_cyclase"/>
</dbReference>
<feature type="domain" description="GGDEF" evidence="5">
    <location>
        <begin position="315"/>
        <end position="447"/>
    </location>
</feature>
<evidence type="ECO:0000259" key="5">
    <source>
        <dbReference type="PROSITE" id="PS50887"/>
    </source>
</evidence>
<dbReference type="SUPFAM" id="SSF55073">
    <property type="entry name" value="Nucleotide cyclase"/>
    <property type="match status" value="1"/>
</dbReference>
<dbReference type="GO" id="GO:0052621">
    <property type="term" value="F:diguanylate cyclase activity"/>
    <property type="evidence" value="ECO:0007669"/>
    <property type="project" value="UniProtKB-EC"/>
</dbReference>
<comment type="catalytic activity">
    <reaction evidence="3">
        <text>2 GTP = 3',3'-c-di-GMP + 2 diphosphate</text>
        <dbReference type="Rhea" id="RHEA:24898"/>
        <dbReference type="ChEBI" id="CHEBI:33019"/>
        <dbReference type="ChEBI" id="CHEBI:37565"/>
        <dbReference type="ChEBI" id="CHEBI:58805"/>
        <dbReference type="EC" id="2.7.7.65"/>
    </reaction>
</comment>
<dbReference type="EMBL" id="RZGX01000035">
    <property type="protein sequence ID" value="RUR18645.1"/>
    <property type="molecule type" value="Genomic_DNA"/>
</dbReference>
<evidence type="ECO:0000256" key="2">
    <source>
        <dbReference type="ARBA" id="ARBA00012528"/>
    </source>
</evidence>
<sequence>MKSMDDELKNKIVRTIKFYEENCGNMQNEIKHLRKGISELARLQIGFSSDWDDKVCFFNEVINDDVDAIIIKQKLSSVVSALNTLLEKNSANILDDSDLTILSKKINEHLLELLHCFKTPPEFANQLVSIENALEHNLNAGLLIQVIEEIKILAIELFGKEQGQLKFLLEKITNQLFQVNNYLKTTFEHNKNSKEERNKLELGIQTTLDNIQSNMSSATSIAQLIDYLNKNLNCISSQIQSYKEAEDLRLQFYESQINELQKRMMRFEEENVQMKKTILDQSIQINSDSLTKIANRNFYNISIKKAYSRWQTTGVNIVLALADIDHFKNINDKYGHLTGDKVLMKIASIFQDSMRPIDFLARYGGEEFVIIFEGLSLEQTKEKLESLRYEIENFHFLFRGKRVPVTVSFGLTNIIQGDDTDSLFMRADDALYQAKNNGRNQIVTWDGFVA</sequence>
<reference evidence="6 8" key="1">
    <citation type="submission" date="2018-05" db="EMBL/GenBank/DDBJ databases">
        <title>Legionella qingyii sp.nov., whole genome shotgun sequence.</title>
        <authorList>
            <person name="Wu H."/>
            <person name="Zhu Q."/>
            <person name="Hu C."/>
        </authorList>
    </citation>
    <scope>NUCLEOTIDE SEQUENCE [LARGE SCALE GENOMIC DNA]</scope>
    <source>
        <strain evidence="6 8">HEB18</strain>
    </source>
</reference>
<dbReference type="EC" id="2.7.7.65" evidence="2"/>